<comment type="catalytic activity">
    <reaction evidence="14">
        <text>ATP + H2O = ADP + phosphate + H(+)</text>
        <dbReference type="Rhea" id="RHEA:13065"/>
        <dbReference type="ChEBI" id="CHEBI:15377"/>
        <dbReference type="ChEBI" id="CHEBI:15378"/>
        <dbReference type="ChEBI" id="CHEBI:30616"/>
        <dbReference type="ChEBI" id="CHEBI:43474"/>
        <dbReference type="ChEBI" id="CHEBI:456216"/>
        <dbReference type="EC" id="5.6.2.4"/>
    </reaction>
</comment>
<evidence type="ECO:0000256" key="13">
    <source>
        <dbReference type="ARBA" id="ARBA00034808"/>
    </source>
</evidence>
<dbReference type="Gene3D" id="1.10.10.160">
    <property type="match status" value="1"/>
</dbReference>
<dbReference type="PANTHER" id="PTHR11070">
    <property type="entry name" value="UVRD / RECB / PCRA DNA HELICASE FAMILY MEMBER"/>
    <property type="match status" value="1"/>
</dbReference>
<feature type="binding site" evidence="15">
    <location>
        <begin position="26"/>
        <end position="33"/>
    </location>
    <ligand>
        <name>ATP</name>
        <dbReference type="ChEBI" id="CHEBI:30616"/>
    </ligand>
</feature>
<dbReference type="GO" id="GO:0000725">
    <property type="term" value="P:recombinational repair"/>
    <property type="evidence" value="ECO:0007669"/>
    <property type="project" value="TreeGrafter"/>
</dbReference>
<dbReference type="PANTHER" id="PTHR11070:SF2">
    <property type="entry name" value="ATP-DEPENDENT DNA HELICASE SRS2"/>
    <property type="match status" value="1"/>
</dbReference>
<comment type="caution">
    <text evidence="18">The sequence shown here is derived from an EMBL/GenBank/DDBJ whole genome shotgun (WGS) entry which is preliminary data.</text>
</comment>
<sequence length="984" mass="112979">MEMLTGLNEQQKQAVTHTGGPLLIIAGAGTGKTTVITQRIAWLIQEKGLKSDEILALTFTEKAATEMEERVENLLPLGFVDLWISTFHGFCERILQDHALDIGLPAPFKLYTEIEQWMLLRKHIEELDLNYYRPLGSPTKFLHALIKHFSRAKDEDITPQQYLNFAQEKKLNTDTAEGKAATKHLDAAAAEKITEAERLNEIAGAYAKYQKFLLDDGALDFGDLITQTIRLFRERPFILEQIRKQFKYILVDEFQDTNYAQYDLIKLLAAPTNNLTIVADDDQSIYKFRGASVSNVLQFKEHYKDAKEISLVKNYRSKQNILDLAYNFIQKNNPDRLEEKLNINKRLESQSEGAGRIEHLHAQTLEGEAELVVKKILELQKNDPALNWGDYAILVRANDHAGIFMQMLEKARIPYQFLASKGLYLKPEIIDLLALLRLLDNYHEPRSAYRVLTMSIFAVPHEDIVKIINDAQKHTRSLFESMRTAQEKKDVSVSGREGMRKILDLIASHTQMTREHQPVGSVLLSLLEGSGLLRHITNTLTEEQAQTKARLLEQLFKNIEAFQKSSDTPTVQNFLEHVQLQMDAGDSGAMTPDMETGPDTVKIMTAHGSKGLEFRHCFVVNMVDKRFPGVGRKEAIALPDGLVKEVLPQGDAHIQEERRLFYVAITRAKDGVFFTSAEDYGGERKKKLSQFLIEAGVADEPKKQSQKLSRLEKSKTDVIKTHEYVFTPPRKFSYSELATYERCPYQYRFKYVLRIPVRASYNASFGTTLHATLEEFFQAMQAREAAPQGTLFSAPRKTEKKFTAPTLKELLEMFERHWLEEWYPTKKLIAEYKQKGRDFLRAFYKKHEGNWPKIKYLEKEFTVRIAGFAVHGFIDRVDDVGNNEVEIIDYKTGKSPLKPKKDNEQLMLYAIAMEDVFEHKPVRVSYYYTDINDKHSFAVNAKRLDEVKVWVLDLAQKIRSGDFTATPGHVCLSCEFREICDFRK</sequence>
<dbReference type="AlphaFoldDB" id="A0A1G2B5V3"/>
<dbReference type="Gene3D" id="1.10.486.10">
    <property type="entry name" value="PCRA, domain 4"/>
    <property type="match status" value="1"/>
</dbReference>
<evidence type="ECO:0000256" key="12">
    <source>
        <dbReference type="ARBA" id="ARBA00034617"/>
    </source>
</evidence>
<keyword evidence="5 15" id="KW-0378">Hydrolase</keyword>
<keyword evidence="6 15" id="KW-0347">Helicase</keyword>
<feature type="domain" description="UvrD-like helicase ATP-binding" evidence="16">
    <location>
        <begin position="5"/>
        <end position="318"/>
    </location>
</feature>
<keyword evidence="10" id="KW-0234">DNA repair</keyword>
<dbReference type="Pfam" id="PF13361">
    <property type="entry name" value="UvrD_C"/>
    <property type="match status" value="1"/>
</dbReference>
<dbReference type="STRING" id="1798542.A3F54_05770"/>
<dbReference type="PROSITE" id="PS51198">
    <property type="entry name" value="UVRD_HELICASE_ATP_BIND"/>
    <property type="match status" value="1"/>
</dbReference>
<dbReference type="Pfam" id="PF12705">
    <property type="entry name" value="PDDEXK_1"/>
    <property type="match status" value="1"/>
</dbReference>
<dbReference type="InterPro" id="IPR013986">
    <property type="entry name" value="DExx_box_DNA_helicase_dom_sf"/>
</dbReference>
<dbReference type="Pfam" id="PF00580">
    <property type="entry name" value="UvrD-helicase"/>
    <property type="match status" value="1"/>
</dbReference>
<evidence type="ECO:0000256" key="2">
    <source>
        <dbReference type="ARBA" id="ARBA00022722"/>
    </source>
</evidence>
<dbReference type="Gene3D" id="3.40.50.300">
    <property type="entry name" value="P-loop containing nucleotide triphosphate hydrolases"/>
    <property type="match status" value="2"/>
</dbReference>
<dbReference type="PROSITE" id="PS51217">
    <property type="entry name" value="UVRD_HELICASE_CTER"/>
    <property type="match status" value="1"/>
</dbReference>
<evidence type="ECO:0000256" key="9">
    <source>
        <dbReference type="ARBA" id="ARBA00023125"/>
    </source>
</evidence>
<reference evidence="18 19" key="1">
    <citation type="journal article" date="2016" name="Nat. Commun.">
        <title>Thousands of microbial genomes shed light on interconnected biogeochemical processes in an aquifer system.</title>
        <authorList>
            <person name="Anantharaman K."/>
            <person name="Brown C.T."/>
            <person name="Hug L.A."/>
            <person name="Sharon I."/>
            <person name="Castelle C.J."/>
            <person name="Probst A.J."/>
            <person name="Thomas B.C."/>
            <person name="Singh A."/>
            <person name="Wilkins M.J."/>
            <person name="Karaoz U."/>
            <person name="Brodie E.L."/>
            <person name="Williams K.H."/>
            <person name="Hubbard S.S."/>
            <person name="Banfield J.F."/>
        </authorList>
    </citation>
    <scope>NUCLEOTIDE SEQUENCE [LARGE SCALE GENOMIC DNA]</scope>
</reference>
<evidence type="ECO:0000256" key="6">
    <source>
        <dbReference type="ARBA" id="ARBA00022806"/>
    </source>
</evidence>
<dbReference type="SUPFAM" id="SSF52540">
    <property type="entry name" value="P-loop containing nucleoside triphosphate hydrolases"/>
    <property type="match status" value="1"/>
</dbReference>
<keyword evidence="3 15" id="KW-0547">Nucleotide-binding</keyword>
<evidence type="ECO:0000256" key="11">
    <source>
        <dbReference type="ARBA" id="ARBA00023235"/>
    </source>
</evidence>
<evidence type="ECO:0000256" key="14">
    <source>
        <dbReference type="ARBA" id="ARBA00048988"/>
    </source>
</evidence>
<dbReference type="EMBL" id="MHKD01000013">
    <property type="protein sequence ID" value="OGY84584.1"/>
    <property type="molecule type" value="Genomic_DNA"/>
</dbReference>
<dbReference type="GO" id="GO:0003677">
    <property type="term" value="F:DNA binding"/>
    <property type="evidence" value="ECO:0007669"/>
    <property type="project" value="UniProtKB-KW"/>
</dbReference>
<organism evidence="18 19">
    <name type="scientific">Candidatus Kerfeldbacteria bacterium RIFCSPHIGHO2_12_FULL_48_17</name>
    <dbReference type="NCBI Taxonomy" id="1798542"/>
    <lineage>
        <taxon>Bacteria</taxon>
        <taxon>Candidatus Kerfeldiibacteriota</taxon>
    </lineage>
</organism>
<dbReference type="SUPFAM" id="SSF52980">
    <property type="entry name" value="Restriction endonuclease-like"/>
    <property type="match status" value="1"/>
</dbReference>
<dbReference type="InterPro" id="IPR000212">
    <property type="entry name" value="DNA_helicase_UvrD/REP"/>
</dbReference>
<comment type="catalytic activity">
    <reaction evidence="12">
        <text>Couples ATP hydrolysis with the unwinding of duplex DNA by translocating in the 3'-5' direction.</text>
        <dbReference type="EC" id="5.6.2.4"/>
    </reaction>
</comment>
<evidence type="ECO:0000256" key="15">
    <source>
        <dbReference type="PROSITE-ProRule" id="PRU00560"/>
    </source>
</evidence>
<dbReference type="CDD" id="cd17932">
    <property type="entry name" value="DEXQc_UvrD"/>
    <property type="match status" value="1"/>
</dbReference>
<keyword evidence="4" id="KW-0227">DNA damage</keyword>
<gene>
    <name evidence="18" type="ORF">A3F54_05770</name>
</gene>
<evidence type="ECO:0000313" key="18">
    <source>
        <dbReference type="EMBL" id="OGY84584.1"/>
    </source>
</evidence>
<evidence type="ECO:0000256" key="5">
    <source>
        <dbReference type="ARBA" id="ARBA00022801"/>
    </source>
</evidence>
<evidence type="ECO:0000256" key="3">
    <source>
        <dbReference type="ARBA" id="ARBA00022741"/>
    </source>
</evidence>
<evidence type="ECO:0000259" key="16">
    <source>
        <dbReference type="PROSITE" id="PS51198"/>
    </source>
</evidence>
<proteinExistence type="inferred from homology"/>
<dbReference type="GO" id="GO:0005524">
    <property type="term" value="F:ATP binding"/>
    <property type="evidence" value="ECO:0007669"/>
    <property type="project" value="UniProtKB-UniRule"/>
</dbReference>
<dbReference type="InterPro" id="IPR011604">
    <property type="entry name" value="PDDEXK-like_dom_sf"/>
</dbReference>
<keyword evidence="11" id="KW-0413">Isomerase</keyword>
<dbReference type="InterPro" id="IPR027417">
    <property type="entry name" value="P-loop_NTPase"/>
</dbReference>
<evidence type="ECO:0000256" key="7">
    <source>
        <dbReference type="ARBA" id="ARBA00022839"/>
    </source>
</evidence>
<dbReference type="Gene3D" id="3.90.320.10">
    <property type="match status" value="1"/>
</dbReference>
<keyword evidence="7" id="KW-0269">Exonuclease</keyword>
<comment type="similarity">
    <text evidence="1">Belongs to the helicase family. UvrD subfamily.</text>
</comment>
<protein>
    <recommendedName>
        <fullName evidence="13">DNA 3'-5' helicase</fullName>
        <ecNumber evidence="13">5.6.2.4</ecNumber>
    </recommendedName>
</protein>
<accession>A0A1G2B5V3</accession>
<dbReference type="GO" id="GO:0004527">
    <property type="term" value="F:exonuclease activity"/>
    <property type="evidence" value="ECO:0007669"/>
    <property type="project" value="UniProtKB-KW"/>
</dbReference>
<dbReference type="Proteomes" id="UP000176952">
    <property type="component" value="Unassembled WGS sequence"/>
</dbReference>
<keyword evidence="8 15" id="KW-0067">ATP-binding</keyword>
<dbReference type="InterPro" id="IPR038726">
    <property type="entry name" value="PDDEXK_AddAB-type"/>
</dbReference>
<evidence type="ECO:0000259" key="17">
    <source>
        <dbReference type="PROSITE" id="PS51217"/>
    </source>
</evidence>
<name>A0A1G2B5V3_9BACT</name>
<dbReference type="GO" id="GO:0043138">
    <property type="term" value="F:3'-5' DNA helicase activity"/>
    <property type="evidence" value="ECO:0007669"/>
    <property type="project" value="UniProtKB-EC"/>
</dbReference>
<keyword evidence="9" id="KW-0238">DNA-binding</keyword>
<evidence type="ECO:0000313" key="19">
    <source>
        <dbReference type="Proteomes" id="UP000176952"/>
    </source>
</evidence>
<evidence type="ECO:0000256" key="4">
    <source>
        <dbReference type="ARBA" id="ARBA00022763"/>
    </source>
</evidence>
<evidence type="ECO:0000256" key="8">
    <source>
        <dbReference type="ARBA" id="ARBA00022840"/>
    </source>
</evidence>
<keyword evidence="2" id="KW-0540">Nuclease</keyword>
<evidence type="ECO:0000256" key="10">
    <source>
        <dbReference type="ARBA" id="ARBA00023204"/>
    </source>
</evidence>
<feature type="domain" description="UvrD-like helicase C-terminal" evidence="17">
    <location>
        <begin position="319"/>
        <end position="611"/>
    </location>
</feature>
<evidence type="ECO:0000256" key="1">
    <source>
        <dbReference type="ARBA" id="ARBA00009922"/>
    </source>
</evidence>
<dbReference type="InterPro" id="IPR014017">
    <property type="entry name" value="DNA_helicase_UvrD-like_C"/>
</dbReference>
<dbReference type="InterPro" id="IPR011335">
    <property type="entry name" value="Restrct_endonuc-II-like"/>
</dbReference>
<dbReference type="EC" id="5.6.2.4" evidence="13"/>
<dbReference type="InterPro" id="IPR014016">
    <property type="entry name" value="UvrD-like_ATP-bd"/>
</dbReference>